<protein>
    <submittedName>
        <fullName evidence="1">Uncharacterized protein</fullName>
    </submittedName>
</protein>
<sequence>MRRDRAFSLCPFAQNFGILFEIRTNVETFGVFMESATPCNVEPF</sequence>
<dbReference type="EMBL" id="JAVDXT010000002">
    <property type="protein sequence ID" value="MDR7377855.1"/>
    <property type="molecule type" value="Genomic_DNA"/>
</dbReference>
<dbReference type="Proteomes" id="UP001180487">
    <property type="component" value="Unassembled WGS sequence"/>
</dbReference>
<comment type="caution">
    <text evidence="1">The sequence shown here is derived from an EMBL/GenBank/DDBJ whole genome shotgun (WGS) entry which is preliminary data.</text>
</comment>
<keyword evidence="2" id="KW-1185">Reference proteome</keyword>
<gene>
    <name evidence="1" type="ORF">J2X19_002534</name>
</gene>
<organism evidence="1 2">
    <name type="scientific">Rhodoferax ferrireducens</name>
    <dbReference type="NCBI Taxonomy" id="192843"/>
    <lineage>
        <taxon>Bacteria</taxon>
        <taxon>Pseudomonadati</taxon>
        <taxon>Pseudomonadota</taxon>
        <taxon>Betaproteobacteria</taxon>
        <taxon>Burkholderiales</taxon>
        <taxon>Comamonadaceae</taxon>
        <taxon>Rhodoferax</taxon>
    </lineage>
</organism>
<evidence type="ECO:0000313" key="1">
    <source>
        <dbReference type="EMBL" id="MDR7377855.1"/>
    </source>
</evidence>
<proteinExistence type="predicted"/>
<accession>A0ABU2C935</accession>
<evidence type="ECO:0000313" key="2">
    <source>
        <dbReference type="Proteomes" id="UP001180487"/>
    </source>
</evidence>
<name>A0ABU2C935_9BURK</name>
<reference evidence="1 2" key="1">
    <citation type="submission" date="2023-07" db="EMBL/GenBank/DDBJ databases">
        <title>Sorghum-associated microbial communities from plants grown in Nebraska, USA.</title>
        <authorList>
            <person name="Schachtman D."/>
        </authorList>
    </citation>
    <scope>NUCLEOTIDE SEQUENCE [LARGE SCALE GENOMIC DNA]</scope>
    <source>
        <strain evidence="1 2">BE313</strain>
    </source>
</reference>